<dbReference type="Proteomes" id="UP000326340">
    <property type="component" value="Unassembled WGS sequence"/>
</dbReference>
<evidence type="ECO:0000313" key="2">
    <source>
        <dbReference type="Proteomes" id="UP000326340"/>
    </source>
</evidence>
<name>A0A5Q4BW72_9PEZI</name>
<organism evidence="1 2">
    <name type="scientific">Colletotrichum shisoi</name>
    <dbReference type="NCBI Taxonomy" id="2078593"/>
    <lineage>
        <taxon>Eukaryota</taxon>
        <taxon>Fungi</taxon>
        <taxon>Dikarya</taxon>
        <taxon>Ascomycota</taxon>
        <taxon>Pezizomycotina</taxon>
        <taxon>Sordariomycetes</taxon>
        <taxon>Hypocreomycetidae</taxon>
        <taxon>Glomerellales</taxon>
        <taxon>Glomerellaceae</taxon>
        <taxon>Colletotrichum</taxon>
        <taxon>Colletotrichum destructivum species complex</taxon>
    </lineage>
</organism>
<evidence type="ECO:0000313" key="1">
    <source>
        <dbReference type="EMBL" id="TQN71342.1"/>
    </source>
</evidence>
<protein>
    <submittedName>
        <fullName evidence="1">Uncharacterized protein</fullName>
    </submittedName>
</protein>
<reference evidence="1 2" key="1">
    <citation type="journal article" date="2019" name="Sci. Rep.">
        <title>Colletotrichum shisoi sp. nov., an anthracnose pathogen of Perilla frutescens in Japan: molecular phylogenetic, morphological and genomic evidence.</title>
        <authorList>
            <person name="Gan P."/>
            <person name="Tsushima A."/>
            <person name="Hiroyama R."/>
            <person name="Narusaka M."/>
            <person name="Takano Y."/>
            <person name="Narusaka Y."/>
            <person name="Kawaradani M."/>
            <person name="Damm U."/>
            <person name="Shirasu K."/>
        </authorList>
    </citation>
    <scope>NUCLEOTIDE SEQUENCE [LARGE SCALE GENOMIC DNA]</scope>
    <source>
        <strain evidence="1 2">PG-2018a</strain>
    </source>
</reference>
<dbReference type="AlphaFoldDB" id="A0A5Q4BW72"/>
<comment type="caution">
    <text evidence="1">The sequence shown here is derived from an EMBL/GenBank/DDBJ whole genome shotgun (WGS) entry which is preliminary data.</text>
</comment>
<sequence>MNANCVRVGCSITRQSDNPAEADGKCRPVRSSHLLPHLTLPARHCIVIMARRHSMTHRTCFMSRMVVHLR</sequence>
<gene>
    <name evidence="1" type="ORF">CSHISOI_04149</name>
</gene>
<keyword evidence="2" id="KW-1185">Reference proteome</keyword>
<accession>A0A5Q4BW72</accession>
<dbReference type="EMBL" id="PUHP01000281">
    <property type="protein sequence ID" value="TQN71342.1"/>
    <property type="molecule type" value="Genomic_DNA"/>
</dbReference>
<proteinExistence type="predicted"/>